<dbReference type="EMBL" id="JAAZQQ010000001">
    <property type="protein sequence ID" value="NKX43355.1"/>
    <property type="molecule type" value="Genomic_DNA"/>
</dbReference>
<dbReference type="PANTHER" id="PTHR30092">
    <property type="entry name" value="INNER MEMBRANE PROTEIN CRED"/>
    <property type="match status" value="1"/>
</dbReference>
<proteinExistence type="predicted"/>
<feature type="region of interest" description="Disordered" evidence="1">
    <location>
        <begin position="440"/>
        <end position="476"/>
    </location>
</feature>
<comment type="caution">
    <text evidence="3">The sequence shown here is derived from an EMBL/GenBank/DDBJ whole genome shotgun (WGS) entry which is preliminary data.</text>
</comment>
<keyword evidence="2" id="KW-0472">Membrane</keyword>
<organism evidence="3 4">
    <name type="scientific">Roseicyclus persicicus</name>
    <dbReference type="NCBI Taxonomy" id="2650661"/>
    <lineage>
        <taxon>Bacteria</taxon>
        <taxon>Pseudomonadati</taxon>
        <taxon>Pseudomonadota</taxon>
        <taxon>Alphaproteobacteria</taxon>
        <taxon>Rhodobacterales</taxon>
        <taxon>Roseobacteraceae</taxon>
        <taxon>Roseicyclus</taxon>
    </lineage>
</organism>
<dbReference type="InterPro" id="IPR010364">
    <property type="entry name" value="Uncharacterised_IM_CreD"/>
</dbReference>
<feature type="transmembrane region" description="Helical" evidence="2">
    <location>
        <begin position="334"/>
        <end position="353"/>
    </location>
</feature>
<dbReference type="AlphaFoldDB" id="A0A7X6GVW6"/>
<dbReference type="PIRSF" id="PIRSF004548">
    <property type="entry name" value="CreD"/>
    <property type="match status" value="1"/>
</dbReference>
<accession>A0A7X6GVW6</accession>
<name>A0A7X6GVW6_9RHOB</name>
<keyword evidence="2" id="KW-1133">Transmembrane helix</keyword>
<feature type="transmembrane region" description="Helical" evidence="2">
    <location>
        <begin position="359"/>
        <end position="381"/>
    </location>
</feature>
<dbReference type="Proteomes" id="UP000526408">
    <property type="component" value="Unassembled WGS sequence"/>
</dbReference>
<reference evidence="3 4" key="1">
    <citation type="submission" date="2020-04" db="EMBL/GenBank/DDBJ databases">
        <authorList>
            <person name="Yoon J."/>
        </authorList>
    </citation>
    <scope>NUCLEOTIDE SEQUENCE [LARGE SCALE GENOMIC DNA]</scope>
    <source>
        <strain evidence="3 4">KMU-115</strain>
    </source>
</reference>
<dbReference type="Pfam" id="PF06123">
    <property type="entry name" value="CreD"/>
    <property type="match status" value="1"/>
</dbReference>
<evidence type="ECO:0000313" key="4">
    <source>
        <dbReference type="Proteomes" id="UP000526408"/>
    </source>
</evidence>
<feature type="transmembrane region" description="Helical" evidence="2">
    <location>
        <begin position="304"/>
        <end position="322"/>
    </location>
</feature>
<protein>
    <submittedName>
        <fullName evidence="3">Cell envelope integrity protein CreD</fullName>
    </submittedName>
</protein>
<gene>
    <name evidence="3" type="ORF">HCU73_02035</name>
</gene>
<dbReference type="PANTHER" id="PTHR30092:SF0">
    <property type="entry name" value="INNER MEMBRANE PROTEIN CRED"/>
    <property type="match status" value="1"/>
</dbReference>
<feature type="compositionally biased region" description="Pro residues" evidence="1">
    <location>
        <begin position="453"/>
        <end position="467"/>
    </location>
</feature>
<keyword evidence="4" id="KW-1185">Reference proteome</keyword>
<dbReference type="GO" id="GO:0005886">
    <property type="term" value="C:plasma membrane"/>
    <property type="evidence" value="ECO:0007669"/>
    <property type="project" value="TreeGrafter"/>
</dbReference>
<feature type="transmembrane region" description="Helical" evidence="2">
    <location>
        <begin position="388"/>
        <end position="405"/>
    </location>
</feature>
<dbReference type="RefSeq" id="WP_168621726.1">
    <property type="nucleotide sequence ID" value="NZ_JAAZQQ010000001.1"/>
</dbReference>
<sequence length="476" mass="51486">MRATGTRFLIVGLLALLMFIPLFFVSAVIDDRAEFSRRAVSEVGFEWGGSQLLSGPVLIIPVEGPVTISELVPVIDPATGETRQETRTRTETRPRQPVHLLPEDFTLDIATTTEIRSRGIFDVPVYTGTAEARFGFDPEAAAALLSDGERLLWDAATLRVTVSENRALRGETILTLDGRPVPLEPRADGIAGVTARLGDPRAATDYALTLGFNGAAELRATPMGRSTTVTMQSDWPHPSFDGAFLPDRSEVTEQGFTATWTIPHLARPLPQAAREDYDGIARQGSAFGVRFFQPNDFYQQAFRAARYGILFIALTFLTVLLIEGRAGRPTHPVQYILIGLAQSVFVLLMVSYAEQIGFGPAYALSAGATTALLTLFGWVGLKLGRRSLVLGIMLAVTYGVLYLILRSADYALLAGSTLAFVALALTMILTRNEDWYGPEGPGRPWFGGKRPDPAPGDLPQPAGPVPEGPGAAMRGR</sequence>
<feature type="transmembrane region" description="Helical" evidence="2">
    <location>
        <begin position="411"/>
        <end position="429"/>
    </location>
</feature>
<evidence type="ECO:0000256" key="1">
    <source>
        <dbReference type="SAM" id="MobiDB-lite"/>
    </source>
</evidence>
<keyword evidence="2" id="KW-0812">Transmembrane</keyword>
<dbReference type="NCBIfam" id="NF008712">
    <property type="entry name" value="PRK11715.1-1"/>
    <property type="match status" value="1"/>
</dbReference>
<evidence type="ECO:0000313" key="3">
    <source>
        <dbReference type="EMBL" id="NKX43355.1"/>
    </source>
</evidence>
<evidence type="ECO:0000256" key="2">
    <source>
        <dbReference type="SAM" id="Phobius"/>
    </source>
</evidence>